<dbReference type="PANTHER" id="PTHR47708:SF2">
    <property type="entry name" value="SI:CH73-132F6.5"/>
    <property type="match status" value="1"/>
</dbReference>
<dbReference type="HOGENOM" id="CLU_142305_0_0_9"/>
<accession>G9X1F5</accession>
<organism evidence="2 5">
    <name type="scientific">Peptoanaerobacter stomatis</name>
    <dbReference type="NCBI Taxonomy" id="796937"/>
    <lineage>
        <taxon>Bacteria</taxon>
        <taxon>Bacillati</taxon>
        <taxon>Bacillota</taxon>
        <taxon>Clostridia</taxon>
        <taxon>Peptostreptococcales</taxon>
        <taxon>Filifactoraceae</taxon>
        <taxon>Peptoanaerobacter</taxon>
    </lineage>
</organism>
<accession>G9XEN0</accession>
<dbReference type="EMBL" id="AFZE01000032">
    <property type="protein sequence ID" value="EHL14428.1"/>
    <property type="molecule type" value="Genomic_DNA"/>
</dbReference>
<dbReference type="Proteomes" id="UP000006437">
    <property type="component" value="Unassembled WGS sequence"/>
</dbReference>
<name>G9X1F5_9FIRM</name>
<dbReference type="PATRIC" id="fig|796937.3.peg.1451"/>
<dbReference type="RefSeq" id="WP_009526415.1">
    <property type="nucleotide sequence ID" value="NZ_JBQMYZ010000041.1"/>
</dbReference>
<dbReference type="STRING" id="796937.HMPREF9630_01982"/>
<dbReference type="BioCyc" id="EBAC796937-HMP:GMGH-2227-MONOMER"/>
<dbReference type="InterPro" id="IPR056362">
    <property type="entry name" value="AtuA-like_ferredoxin_dom"/>
</dbReference>
<dbReference type="EMBL" id="AFZG01000047">
    <property type="protein sequence ID" value="EHL18260.1"/>
    <property type="molecule type" value="Genomic_DNA"/>
</dbReference>
<reference evidence="2 5" key="1">
    <citation type="submission" date="2011-08" db="EMBL/GenBank/DDBJ databases">
        <title>The Genome Sequence of Eubacteriaceae bacterium ACC19a.</title>
        <authorList>
            <consortium name="The Broad Institute Genome Sequencing Platform"/>
            <person name="Earl A."/>
            <person name="Ward D."/>
            <person name="Feldgarden M."/>
            <person name="Gevers D."/>
            <person name="Sizova M."/>
            <person name="Hazen A."/>
            <person name="Epstein S."/>
            <person name="Young S.K."/>
            <person name="Zeng Q."/>
            <person name="Gargeya S."/>
            <person name="Fitzgerald M."/>
            <person name="Haas B."/>
            <person name="Abouelleil A."/>
            <person name="Alvarado L."/>
            <person name="Arachchi H.M."/>
            <person name="Berlin A."/>
            <person name="Brown A."/>
            <person name="Chapman S.B."/>
            <person name="Chen Z."/>
            <person name="Dunbar C."/>
            <person name="Freedman E."/>
            <person name="Gearin G."/>
            <person name="Gellesch M."/>
            <person name="Goldberg J."/>
            <person name="Griggs A."/>
            <person name="Gujja S."/>
            <person name="Heiman D."/>
            <person name="Howarth C."/>
            <person name="Larson L."/>
            <person name="Lui A."/>
            <person name="MacDonald P.J.P."/>
            <person name="Montmayeur A."/>
            <person name="Murphy C."/>
            <person name="Neiman D."/>
            <person name="Pearson M."/>
            <person name="Priest M."/>
            <person name="Roberts A."/>
            <person name="Saif S."/>
            <person name="Shea T."/>
            <person name="Shenoy N."/>
            <person name="Sisk P."/>
            <person name="Stolte C."/>
            <person name="Sykes S."/>
            <person name="Wortman J."/>
            <person name="Nusbaum C."/>
            <person name="Birren B."/>
        </authorList>
    </citation>
    <scope>NUCLEOTIDE SEQUENCE [LARGE SCALE GENOMIC DNA]</scope>
    <source>
        <strain evidence="2 5">ACC19a</strain>
    </source>
</reference>
<reference evidence="3 4" key="2">
    <citation type="submission" date="2011-08" db="EMBL/GenBank/DDBJ databases">
        <title>The Genome Sequence of Eubacteriaceae bacterium CM5.</title>
        <authorList>
            <consortium name="The Broad Institute Genome Sequencing Platform"/>
            <person name="Earl A."/>
            <person name="Ward D."/>
            <person name="Feldgarden M."/>
            <person name="Gevers D."/>
            <person name="Sizova M."/>
            <person name="Hazen A."/>
            <person name="Epstein S."/>
            <person name="Young S.K."/>
            <person name="Zeng Q."/>
            <person name="Gargeya S."/>
            <person name="Fitzgerald M."/>
            <person name="Haas B."/>
            <person name="Abouelleil A."/>
            <person name="Alvarado L."/>
            <person name="Arachchi H.M."/>
            <person name="Berlin A."/>
            <person name="Brown A."/>
            <person name="Chapman S.B."/>
            <person name="Chen Z."/>
            <person name="Dunbar C."/>
            <person name="Freedman E."/>
            <person name="Gearin G."/>
            <person name="Gellesch M."/>
            <person name="Goldberg J."/>
            <person name="Griggs A."/>
            <person name="Gujja S."/>
            <person name="Heiman D."/>
            <person name="Howarth C."/>
            <person name="Larson L."/>
            <person name="Lui A."/>
            <person name="MacDonald P.J.P."/>
            <person name="Montmayeur A."/>
            <person name="Murphy C."/>
            <person name="Neiman D."/>
            <person name="Pearson M."/>
            <person name="Priest M."/>
            <person name="Roberts A."/>
            <person name="Saif S."/>
            <person name="Shea T."/>
            <person name="Shenoy N."/>
            <person name="Sisk P."/>
            <person name="Stolte C."/>
            <person name="Sykes S."/>
            <person name="Wortman J."/>
            <person name="Nusbaum C."/>
            <person name="Birren B."/>
        </authorList>
    </citation>
    <scope>NUCLEOTIDE SEQUENCE [LARGE SCALE GENOMIC DNA]</scope>
    <source>
        <strain evidence="3 4">CM5</strain>
    </source>
</reference>
<evidence type="ECO:0000313" key="3">
    <source>
        <dbReference type="EMBL" id="EHL18260.1"/>
    </source>
</evidence>
<protein>
    <recommendedName>
        <fullName evidence="1">AtuA-like ferredoxin-fold domain-containing protein</fullName>
    </recommendedName>
</protein>
<feature type="domain" description="AtuA-like ferredoxin-fold" evidence="1">
    <location>
        <begin position="5"/>
        <end position="102"/>
    </location>
</feature>
<evidence type="ECO:0000313" key="5">
    <source>
        <dbReference type="Proteomes" id="UP000006437"/>
    </source>
</evidence>
<dbReference type="PANTHER" id="PTHR47708">
    <property type="match status" value="1"/>
</dbReference>
<dbReference type="Pfam" id="PF23544">
    <property type="entry name" value="AtuA_ferredoxin"/>
    <property type="match status" value="1"/>
</dbReference>
<dbReference type="Proteomes" id="UP000003379">
    <property type="component" value="Unassembled WGS sequence"/>
</dbReference>
<evidence type="ECO:0000313" key="2">
    <source>
        <dbReference type="EMBL" id="EHL14428.1"/>
    </source>
</evidence>
<sequence length="118" mass="13612">MEKIYLREIAHGRSGDKGNISNICVYARDERDYEFIKEFLTVEKVKQHFKDMVKGDITRYEVESLKGFNFVLKDALGGGATTSLRLDSLGKSMGSAMMRIEIDKEDYMNYRKGIKNEK</sequence>
<evidence type="ECO:0000313" key="4">
    <source>
        <dbReference type="Proteomes" id="UP000003379"/>
    </source>
</evidence>
<gene>
    <name evidence="3" type="ORF">HMPREF9628_02100</name>
    <name evidence="2" type="ORF">HMPREF9629_02199</name>
</gene>
<proteinExistence type="predicted"/>
<dbReference type="AlphaFoldDB" id="G9X1F5"/>
<evidence type="ECO:0000259" key="1">
    <source>
        <dbReference type="Pfam" id="PF23544"/>
    </source>
</evidence>
<comment type="caution">
    <text evidence="2">The sequence shown here is derived from an EMBL/GenBank/DDBJ whole genome shotgun (WGS) entry which is preliminary data.</text>
</comment>